<keyword evidence="2" id="KW-0614">Plasmid</keyword>
<dbReference type="AlphaFoldDB" id="C8BND5"/>
<accession>C8BND5</accession>
<evidence type="ECO:0000313" key="2">
    <source>
        <dbReference type="EMBL" id="ACV03442.1"/>
    </source>
</evidence>
<dbReference type="EMBL" id="GQ254849">
    <property type="protein sequence ID" value="ACV03442.1"/>
    <property type="molecule type" value="Genomic_DNA"/>
</dbReference>
<sequence length="93" mass="10897">MMAMNLDQVLIALFKVAGALVVTGAVAYLGILLWWEAFKHTKTAKMLHDFIKDNMDVLYKWYAERYEDNVKLEGIRYWLFVRVKKPKERGGND</sequence>
<keyword evidence="1" id="KW-0472">Membrane</keyword>
<proteinExistence type="predicted"/>
<geneLocation type="plasmid" evidence="2">
    <name>pAMT11</name>
</geneLocation>
<feature type="transmembrane region" description="Helical" evidence="1">
    <location>
        <begin position="12"/>
        <end position="35"/>
    </location>
</feature>
<name>C8BND5_9EURY</name>
<organism evidence="2">
    <name type="scientific">Thermococcus sp. AMT11</name>
    <dbReference type="NCBI Taxonomy" id="563043"/>
    <lineage>
        <taxon>Archaea</taxon>
        <taxon>Methanobacteriati</taxon>
        <taxon>Methanobacteriota</taxon>
        <taxon>Thermococci</taxon>
        <taxon>Thermococcales</taxon>
        <taxon>Thermococcaceae</taxon>
        <taxon>Thermococcus</taxon>
    </lineage>
</organism>
<keyword evidence="1" id="KW-1133">Transmembrane helix</keyword>
<reference evidence="2" key="1">
    <citation type="journal article" date="2011" name="Res. Microbiol.">
        <title>pAMT11, a novel plasmid isolated from a Thermococcus sp. strain closely related to the virus-like integrated element TKV1 of the Thermococcus kodakaraensis genome.</title>
        <authorList>
            <person name="Gonnet M."/>
            <person name="Erauso G."/>
            <person name="Prieur D."/>
            <person name="Le Romancer M."/>
        </authorList>
    </citation>
    <scope>NUCLEOTIDE SEQUENCE</scope>
    <source>
        <strain evidence="2">AMT11</strain>
        <plasmid evidence="2">pAMT11</plasmid>
    </source>
</reference>
<protein>
    <submittedName>
        <fullName evidence="2">Uncharacterized protein</fullName>
    </submittedName>
</protein>
<keyword evidence="1" id="KW-0812">Transmembrane</keyword>
<evidence type="ECO:0000256" key="1">
    <source>
        <dbReference type="SAM" id="Phobius"/>
    </source>
</evidence>